<feature type="transmembrane region" description="Helical" evidence="1">
    <location>
        <begin position="249"/>
        <end position="270"/>
    </location>
</feature>
<comment type="caution">
    <text evidence="2">The sequence shown here is derived from an EMBL/GenBank/DDBJ whole genome shotgun (WGS) entry which is preliminary data.</text>
</comment>
<dbReference type="PANTHER" id="PTHR37305">
    <property type="entry name" value="INTEGRAL MEMBRANE PROTEIN-RELATED"/>
    <property type="match status" value="1"/>
</dbReference>
<gene>
    <name evidence="2" type="ORF">GCM10009750_01880</name>
</gene>
<name>A0ABP4YRJ1_9MICO</name>
<feature type="transmembrane region" description="Helical" evidence="1">
    <location>
        <begin position="69"/>
        <end position="93"/>
    </location>
</feature>
<feature type="transmembrane region" description="Helical" evidence="1">
    <location>
        <begin position="161"/>
        <end position="185"/>
    </location>
</feature>
<dbReference type="RefSeq" id="WP_157425752.1">
    <property type="nucleotide sequence ID" value="NZ_BAAANK010000001.1"/>
</dbReference>
<keyword evidence="1" id="KW-1133">Transmembrane helix</keyword>
<dbReference type="EMBL" id="BAAANK010000001">
    <property type="protein sequence ID" value="GAA1823018.1"/>
    <property type="molecule type" value="Genomic_DNA"/>
</dbReference>
<feature type="transmembrane region" description="Helical" evidence="1">
    <location>
        <begin position="120"/>
        <end position="141"/>
    </location>
</feature>
<reference evidence="3" key="1">
    <citation type="journal article" date="2019" name="Int. J. Syst. Evol. Microbiol.">
        <title>The Global Catalogue of Microorganisms (GCM) 10K type strain sequencing project: providing services to taxonomists for standard genome sequencing and annotation.</title>
        <authorList>
            <consortium name="The Broad Institute Genomics Platform"/>
            <consortium name="The Broad Institute Genome Sequencing Center for Infectious Disease"/>
            <person name="Wu L."/>
            <person name="Ma J."/>
        </authorList>
    </citation>
    <scope>NUCLEOTIDE SEQUENCE [LARGE SCALE GENOMIC DNA]</scope>
    <source>
        <strain evidence="3">JCM 14323</strain>
    </source>
</reference>
<evidence type="ECO:0000313" key="3">
    <source>
        <dbReference type="Proteomes" id="UP001501746"/>
    </source>
</evidence>
<dbReference type="Proteomes" id="UP001501746">
    <property type="component" value="Unassembled WGS sequence"/>
</dbReference>
<protein>
    <submittedName>
        <fullName evidence="2">ABC transporter permease subunit</fullName>
    </submittedName>
</protein>
<dbReference type="Pfam" id="PF12730">
    <property type="entry name" value="ABC2_membrane_4"/>
    <property type="match status" value="1"/>
</dbReference>
<accession>A0ABP4YRJ1</accession>
<evidence type="ECO:0000313" key="2">
    <source>
        <dbReference type="EMBL" id="GAA1823018.1"/>
    </source>
</evidence>
<evidence type="ECO:0000256" key="1">
    <source>
        <dbReference type="SAM" id="Phobius"/>
    </source>
</evidence>
<dbReference type="PANTHER" id="PTHR37305:SF1">
    <property type="entry name" value="MEMBRANE PROTEIN"/>
    <property type="match status" value="1"/>
</dbReference>
<keyword evidence="3" id="KW-1185">Reference proteome</keyword>
<sequence>MTAVTEQRTIGSRPRLTYPHLVRSEWIKLRTVRSTVWIGTTTLGVMVGIAALLAWGIKGIADTSEQPIPSATILTAGVTLAQLALGVLGAIAVTSEYANGSMRSTLAAAPRRSGVLGAKAFVVGVTTLAIATVSTVLAFLVSQPILTSEGTAIDLADGEQVRAVLGGALYLTLVALFSVGIGAIVRHTAGAICVVVGVFFALPVLFQIVQAILGLDWLARIYGYLPSVAGQQVMTVGGSGGFGSSLDPWAGLAVLAGYTALSLTAAFIVFGRRDD</sequence>
<keyword evidence="1" id="KW-0472">Membrane</keyword>
<proteinExistence type="predicted"/>
<keyword evidence="1" id="KW-0812">Transmembrane</keyword>
<feature type="transmembrane region" description="Helical" evidence="1">
    <location>
        <begin position="192"/>
        <end position="213"/>
    </location>
</feature>
<feature type="transmembrane region" description="Helical" evidence="1">
    <location>
        <begin position="36"/>
        <end position="57"/>
    </location>
</feature>
<organism evidence="2 3">
    <name type="scientific">Agromyces salentinus</name>
    <dbReference type="NCBI Taxonomy" id="269421"/>
    <lineage>
        <taxon>Bacteria</taxon>
        <taxon>Bacillati</taxon>
        <taxon>Actinomycetota</taxon>
        <taxon>Actinomycetes</taxon>
        <taxon>Micrococcales</taxon>
        <taxon>Microbacteriaceae</taxon>
        <taxon>Agromyces</taxon>
    </lineage>
</organism>